<feature type="domain" description="Cobalamin-independent methionine synthase MetE N-terminal" evidence="14">
    <location>
        <begin position="5"/>
        <end position="316"/>
    </location>
</feature>
<keyword evidence="10" id="KW-0677">Repeat</keyword>
<dbReference type="AlphaFoldDB" id="Q83GT4"/>
<dbReference type="HOGENOM" id="CLU_013175_0_0_11"/>
<keyword evidence="8 15" id="KW-0808">Transferase</keyword>
<keyword evidence="12" id="KW-0486">Methionine biosynthesis</keyword>
<dbReference type="STRING" id="203267.TWT_162"/>
<evidence type="ECO:0000256" key="10">
    <source>
        <dbReference type="ARBA" id="ARBA00022737"/>
    </source>
</evidence>
<evidence type="ECO:0000259" key="13">
    <source>
        <dbReference type="Pfam" id="PF01717"/>
    </source>
</evidence>
<evidence type="ECO:0000313" key="15">
    <source>
        <dbReference type="EMBL" id="AAO44259.1"/>
    </source>
</evidence>
<evidence type="ECO:0000256" key="4">
    <source>
        <dbReference type="ARBA" id="ARBA00009553"/>
    </source>
</evidence>
<dbReference type="CDD" id="cd03312">
    <property type="entry name" value="CIMS_N_terminal_like"/>
    <property type="match status" value="1"/>
</dbReference>
<dbReference type="Gene3D" id="3.20.20.210">
    <property type="match status" value="2"/>
</dbReference>
<evidence type="ECO:0000256" key="8">
    <source>
        <dbReference type="ARBA" id="ARBA00022679"/>
    </source>
</evidence>
<dbReference type="Pfam" id="PF01717">
    <property type="entry name" value="Meth_synt_2"/>
    <property type="match status" value="1"/>
</dbReference>
<dbReference type="InterPro" id="IPR002629">
    <property type="entry name" value="Met_Synth_C/arc"/>
</dbReference>
<name>Q83GT4_TROWT</name>
<evidence type="ECO:0000313" key="16">
    <source>
        <dbReference type="Proteomes" id="UP000002200"/>
    </source>
</evidence>
<evidence type="ECO:0000256" key="2">
    <source>
        <dbReference type="ARBA" id="ARBA00002777"/>
    </source>
</evidence>
<comment type="similarity">
    <text evidence="4">Belongs to the vitamin-B12 independent methionine synthase family.</text>
</comment>
<dbReference type="UniPathway" id="UPA00051">
    <property type="reaction ID" value="UER00082"/>
</dbReference>
<evidence type="ECO:0000256" key="3">
    <source>
        <dbReference type="ARBA" id="ARBA00004681"/>
    </source>
</evidence>
<dbReference type="Pfam" id="PF08267">
    <property type="entry name" value="Meth_synt_1"/>
    <property type="match status" value="1"/>
</dbReference>
<dbReference type="EMBL" id="AE014184">
    <property type="protein sequence ID" value="AAO44259.1"/>
    <property type="molecule type" value="Genomic_DNA"/>
</dbReference>
<feature type="domain" description="Cobalamin-independent methionine synthase MetE C-terminal/archaeal" evidence="13">
    <location>
        <begin position="455"/>
        <end position="696"/>
    </location>
</feature>
<dbReference type="GO" id="GO:0009086">
    <property type="term" value="P:methionine biosynthetic process"/>
    <property type="evidence" value="ECO:0007669"/>
    <property type="project" value="UniProtKB-KW"/>
</dbReference>
<comment type="pathway">
    <text evidence="3">Amino-acid biosynthesis; L-methionine biosynthesis via de novo pathway; L-methionine from L-homocysteine (MetE route): step 1/1.</text>
</comment>
<comment type="cofactor">
    <cofactor evidence="1">
        <name>Zn(2+)</name>
        <dbReference type="ChEBI" id="CHEBI:29105"/>
    </cofactor>
</comment>
<evidence type="ECO:0000256" key="6">
    <source>
        <dbReference type="ARBA" id="ARBA00022603"/>
    </source>
</evidence>
<reference evidence="15 16" key="1">
    <citation type="journal article" date="2003" name="Genome Res.">
        <title>Tropheryma whipplei twist: a human pathogenic Actinobacteria with a reduced genome.</title>
        <authorList>
            <person name="Raoult D."/>
            <person name="Ogata H."/>
            <person name="Audic S."/>
            <person name="Robert C."/>
            <person name="Suhre K."/>
            <person name="Drancourt M."/>
            <person name="Claverie J.-M."/>
        </authorList>
    </citation>
    <scope>NUCLEOTIDE SEQUENCE [LARGE SCALE GENOMIC DNA]</scope>
    <source>
        <strain evidence="15 16">Twist</strain>
    </source>
</reference>
<keyword evidence="16" id="KW-1185">Reference proteome</keyword>
<dbReference type="KEGG" id="twh:TWT_162"/>
<evidence type="ECO:0000256" key="11">
    <source>
        <dbReference type="ARBA" id="ARBA00022833"/>
    </source>
</evidence>
<organism evidence="15 16">
    <name type="scientific">Tropheryma whipplei (strain Twist)</name>
    <name type="common">Whipple's bacillus</name>
    <dbReference type="NCBI Taxonomy" id="203267"/>
    <lineage>
        <taxon>Bacteria</taxon>
        <taxon>Bacillati</taxon>
        <taxon>Actinomycetota</taxon>
        <taxon>Actinomycetes</taxon>
        <taxon>Micrococcales</taxon>
        <taxon>Tropherymataceae</taxon>
        <taxon>Tropheryma</taxon>
    </lineage>
</organism>
<dbReference type="SUPFAM" id="SSF51726">
    <property type="entry name" value="UROD/MetE-like"/>
    <property type="match status" value="2"/>
</dbReference>
<dbReference type="GO" id="GO:0008270">
    <property type="term" value="F:zinc ion binding"/>
    <property type="evidence" value="ECO:0007669"/>
    <property type="project" value="InterPro"/>
</dbReference>
<gene>
    <name evidence="15" type="primary">metE</name>
    <name evidence="15" type="ordered locus">TWT_162</name>
</gene>
<evidence type="ECO:0000256" key="12">
    <source>
        <dbReference type="ARBA" id="ARBA00023167"/>
    </source>
</evidence>
<dbReference type="GO" id="GO:0032259">
    <property type="term" value="P:methylation"/>
    <property type="evidence" value="ECO:0007669"/>
    <property type="project" value="UniProtKB-KW"/>
</dbReference>
<evidence type="ECO:0000256" key="7">
    <source>
        <dbReference type="ARBA" id="ARBA00022605"/>
    </source>
</evidence>
<dbReference type="PANTHER" id="PTHR30519">
    <property type="entry name" value="5-METHYLTETRAHYDROPTEROYLTRIGLUTAMATE--HOMOCYSTEINE METHYLTRANSFERASE"/>
    <property type="match status" value="1"/>
</dbReference>
<dbReference type="InterPro" id="IPR013215">
    <property type="entry name" value="Cbl-indep_Met_Synth_N"/>
</dbReference>
<evidence type="ECO:0000256" key="5">
    <source>
        <dbReference type="ARBA" id="ARBA00012034"/>
    </source>
</evidence>
<keyword evidence="6 15" id="KW-0489">Methyltransferase</keyword>
<proteinExistence type="inferred from homology"/>
<protein>
    <recommendedName>
        <fullName evidence="5">5-methyltetrahydropteroyltriglutamate--homocysteine S-methyltransferase</fullName>
        <ecNumber evidence="5">2.1.1.14</ecNumber>
    </recommendedName>
</protein>
<dbReference type="InterPro" id="IPR038071">
    <property type="entry name" value="UROD/MetE-like_sf"/>
</dbReference>
<keyword evidence="11" id="KW-0862">Zinc</keyword>
<dbReference type="Proteomes" id="UP000002200">
    <property type="component" value="Chromosome"/>
</dbReference>
<keyword evidence="7" id="KW-0028">Amino-acid biosynthesis</keyword>
<dbReference type="NCBIfam" id="NF003556">
    <property type="entry name" value="PRK05222.1"/>
    <property type="match status" value="1"/>
</dbReference>
<keyword evidence="9" id="KW-0479">Metal-binding</keyword>
<sequence>MLFGTILGYPRLGPRRELRDYLYSYWQGKISEEVLEEKTRLLREETHRRLILLGLSAENYSIPESFSYYDHVLDAAVHVGAVPSRFSWLLNDGIVDLNAYFTLARGDRSLAPLESLRYFGSSYHYLVPEIDGNTHFALTSHRVITQFEQAKQAGVNVRPTILGPVSLLMMSRSHGPNAINPIERLQDLVPVYSELFEKLYNSGCKFVQVDEPAVTHNTFGIQKSQELLVDAYKFLSSRKLRPEILVAMSYGNAADQVDALATTGVEAMAFNLIDGAVPFANPSLADKALFGGVIDGRNIWRGDLAAAYYKLERLRELSGNVVASTSASLFHLPLSLDTEDLGDHLKEWLAFADEKVRQVMILARGLEYGVGCIYEHLDSAANSLSDRMTTPGVRVEEVRQALQDLGESDFCRPPREQQQGCNHASLPILPMVGIGEFSDGTPFVNNDGIPNNNPQAAISFQEDLDILAVQRLGDIDPIQRFASRMHGFAITHNGWVQSIGPHSVCPPILWGDVSRITPMSSWIEYTQTLTEKSVKPVLPGPLTLLMSCFVREDQPFQETAQQIAIAIRDDIADLQRSGIRAIQIDEPALEEFLSIYDNARYCAPQVFRLATSSAKPEVQIHLHLRPPNLVETIDIINDLDVDVISAEIVPYTFGLPAQKCLMEIRRRIPLCLYFHDANFSRMPSVDECRYLIDTLVRDVDGATLAKQFDDMHIAGFTAGCAFTAINPRDICVPRADDAGIPSLGSGADHALERQKATYIPGGIHNLWIGLIYSHSGYNAFVYDSAYMRDIYIGNELQFVKNMTQAVLLLRKEFTSPQKALSA</sequence>
<evidence type="ECO:0000256" key="9">
    <source>
        <dbReference type="ARBA" id="ARBA00022723"/>
    </source>
</evidence>
<dbReference type="eggNOG" id="COG0620">
    <property type="taxonomic scope" value="Bacteria"/>
</dbReference>
<dbReference type="EC" id="2.1.1.14" evidence="5"/>
<evidence type="ECO:0000259" key="14">
    <source>
        <dbReference type="Pfam" id="PF08267"/>
    </source>
</evidence>
<evidence type="ECO:0000256" key="1">
    <source>
        <dbReference type="ARBA" id="ARBA00001947"/>
    </source>
</evidence>
<comment type="function">
    <text evidence="2">Catalyzes the transfer of a methyl group from 5-methyltetrahydrofolate to homocysteine resulting in methionine formation.</text>
</comment>
<dbReference type="GO" id="GO:0003871">
    <property type="term" value="F:5-methyltetrahydropteroyltriglutamate-homocysteine S-methyltransferase activity"/>
    <property type="evidence" value="ECO:0007669"/>
    <property type="project" value="UniProtKB-EC"/>
</dbReference>
<dbReference type="OrthoDB" id="244285at2"/>
<dbReference type="RefSeq" id="WP_011102395.1">
    <property type="nucleotide sequence ID" value="NC_004572.3"/>
</dbReference>
<accession>Q83GT4</accession>